<dbReference type="OrthoDB" id="2190652at2759"/>
<dbReference type="Proteomes" id="UP001152320">
    <property type="component" value="Chromosome 22"/>
</dbReference>
<dbReference type="InterPro" id="IPR050541">
    <property type="entry name" value="LRR_TM_domain-containing"/>
</dbReference>
<feature type="chain" id="PRO_5040432815" evidence="4">
    <location>
        <begin position="19"/>
        <end position="227"/>
    </location>
</feature>
<gene>
    <name evidence="5" type="ORF">HOLleu_40007</name>
</gene>
<keyword evidence="5" id="KW-0675">Receptor</keyword>
<feature type="signal peptide" evidence="4">
    <location>
        <begin position="1"/>
        <end position="18"/>
    </location>
</feature>
<dbReference type="InterPro" id="IPR032675">
    <property type="entry name" value="LRR_dom_sf"/>
</dbReference>
<accession>A0A9Q0YCU9</accession>
<dbReference type="EMBL" id="JAIZAY010000022">
    <property type="protein sequence ID" value="KAJ8020422.1"/>
    <property type="molecule type" value="Genomic_DNA"/>
</dbReference>
<keyword evidence="6" id="KW-1185">Reference proteome</keyword>
<keyword evidence="3" id="KW-0677">Repeat</keyword>
<organism evidence="5 6">
    <name type="scientific">Holothuria leucospilota</name>
    <name type="common">Black long sea cucumber</name>
    <name type="synonym">Mertensiothuria leucospilota</name>
    <dbReference type="NCBI Taxonomy" id="206669"/>
    <lineage>
        <taxon>Eukaryota</taxon>
        <taxon>Metazoa</taxon>
        <taxon>Echinodermata</taxon>
        <taxon>Eleutherozoa</taxon>
        <taxon>Echinozoa</taxon>
        <taxon>Holothuroidea</taxon>
        <taxon>Aspidochirotacea</taxon>
        <taxon>Aspidochirotida</taxon>
        <taxon>Holothuriidae</taxon>
        <taxon>Holothuria</taxon>
    </lineage>
</organism>
<evidence type="ECO:0000256" key="1">
    <source>
        <dbReference type="ARBA" id="ARBA00022614"/>
    </source>
</evidence>
<dbReference type="Gene3D" id="3.80.10.10">
    <property type="entry name" value="Ribonuclease Inhibitor"/>
    <property type="match status" value="1"/>
</dbReference>
<dbReference type="GO" id="GO:0005886">
    <property type="term" value="C:plasma membrane"/>
    <property type="evidence" value="ECO:0007669"/>
    <property type="project" value="TreeGrafter"/>
</dbReference>
<dbReference type="InterPro" id="IPR003591">
    <property type="entry name" value="Leu-rich_rpt_typical-subtyp"/>
</dbReference>
<comment type="caution">
    <text evidence="5">The sequence shown here is derived from an EMBL/GenBank/DDBJ whole genome shotgun (WGS) entry which is preliminary data.</text>
</comment>
<sequence length="227" mass="25703">MFFLLFNALILRIPVVLPVQPLSCGEVCYYDAQFQIADCSRIGLQAVPTKEGCESARLLDLSYNDIASLHESDMIGNRGAQHLDFSFNGITTVEPRSFSGGNAVIYLNLYLSSNQIAILRDETFRECERSLQQLHLDRNNIEIIEKGALKGLTKFAHLFLGHNNLQRLEATIFRDLISLESLYLNSNRLISLPEALFSTLNRLKHLDLRLNNLFLLDDNIFSQPVVS</sequence>
<dbReference type="AlphaFoldDB" id="A0A9Q0YCU9"/>
<proteinExistence type="predicted"/>
<dbReference type="Pfam" id="PF00560">
    <property type="entry name" value="LRR_1"/>
    <property type="match status" value="1"/>
</dbReference>
<evidence type="ECO:0000313" key="6">
    <source>
        <dbReference type="Proteomes" id="UP001152320"/>
    </source>
</evidence>
<evidence type="ECO:0000256" key="2">
    <source>
        <dbReference type="ARBA" id="ARBA00022729"/>
    </source>
</evidence>
<dbReference type="PANTHER" id="PTHR24369:SF210">
    <property type="entry name" value="CHAOPTIN-RELATED"/>
    <property type="match status" value="1"/>
</dbReference>
<keyword evidence="2 4" id="KW-0732">Signal</keyword>
<name>A0A9Q0YCU9_HOLLE</name>
<dbReference type="SMART" id="SM00369">
    <property type="entry name" value="LRR_TYP"/>
    <property type="match status" value="6"/>
</dbReference>
<reference evidence="5" key="1">
    <citation type="submission" date="2021-10" db="EMBL/GenBank/DDBJ databases">
        <title>Tropical sea cucumber genome reveals ecological adaptation and Cuvierian tubules defense mechanism.</title>
        <authorList>
            <person name="Chen T."/>
        </authorList>
    </citation>
    <scope>NUCLEOTIDE SEQUENCE</scope>
    <source>
        <strain evidence="5">Nanhai2018</strain>
        <tissue evidence="5">Muscle</tissue>
    </source>
</reference>
<dbReference type="Pfam" id="PF13855">
    <property type="entry name" value="LRR_8"/>
    <property type="match status" value="1"/>
</dbReference>
<dbReference type="PROSITE" id="PS51450">
    <property type="entry name" value="LRR"/>
    <property type="match status" value="1"/>
</dbReference>
<protein>
    <submittedName>
        <fullName evidence="5">Reticulon-4 receptor</fullName>
    </submittedName>
</protein>
<keyword evidence="1" id="KW-0433">Leucine-rich repeat</keyword>
<dbReference type="InterPro" id="IPR001611">
    <property type="entry name" value="Leu-rich_rpt"/>
</dbReference>
<evidence type="ECO:0000256" key="3">
    <source>
        <dbReference type="ARBA" id="ARBA00022737"/>
    </source>
</evidence>
<evidence type="ECO:0000313" key="5">
    <source>
        <dbReference type="EMBL" id="KAJ8020422.1"/>
    </source>
</evidence>
<evidence type="ECO:0000256" key="4">
    <source>
        <dbReference type="SAM" id="SignalP"/>
    </source>
</evidence>
<dbReference type="SUPFAM" id="SSF52058">
    <property type="entry name" value="L domain-like"/>
    <property type="match status" value="1"/>
</dbReference>
<dbReference type="PANTHER" id="PTHR24369">
    <property type="entry name" value="ANTIGEN BSP, PUTATIVE-RELATED"/>
    <property type="match status" value="1"/>
</dbReference>